<dbReference type="Proteomes" id="UP000744769">
    <property type="component" value="Unassembled WGS sequence"/>
</dbReference>
<dbReference type="InterPro" id="IPR012467">
    <property type="entry name" value="DUF1684"/>
</dbReference>
<accession>A0A967EHV4</accession>
<dbReference type="PANTHER" id="PTHR41913:SF1">
    <property type="entry name" value="DUF1684 DOMAIN-CONTAINING PROTEIN"/>
    <property type="match status" value="1"/>
</dbReference>
<name>A0A967EHV4_9MICO</name>
<keyword evidence="2" id="KW-1185">Reference proteome</keyword>
<protein>
    <submittedName>
        <fullName evidence="1">DUF1684 domain-containing protein</fullName>
    </submittedName>
</protein>
<evidence type="ECO:0000313" key="2">
    <source>
        <dbReference type="Proteomes" id="UP000744769"/>
    </source>
</evidence>
<organism evidence="1 2">
    <name type="scientific">Metallococcus carri</name>
    <dbReference type="NCBI Taxonomy" id="1656884"/>
    <lineage>
        <taxon>Bacteria</taxon>
        <taxon>Bacillati</taxon>
        <taxon>Actinomycetota</taxon>
        <taxon>Actinomycetes</taxon>
        <taxon>Micrococcales</taxon>
        <taxon>Dermacoccaceae</taxon>
        <taxon>Metallococcus</taxon>
    </lineage>
</organism>
<dbReference type="EMBL" id="JAAOIV010000013">
    <property type="protein sequence ID" value="NHN57183.1"/>
    <property type="molecule type" value="Genomic_DNA"/>
</dbReference>
<dbReference type="RefSeq" id="WP_166198203.1">
    <property type="nucleotide sequence ID" value="NZ_JAAOIV010000013.1"/>
</dbReference>
<comment type="caution">
    <text evidence="1">The sequence shown here is derived from an EMBL/GenBank/DDBJ whole genome shotgun (WGS) entry which is preliminary data.</text>
</comment>
<dbReference type="PANTHER" id="PTHR41913">
    <property type="entry name" value="DUF1684 DOMAIN-CONTAINING PROTEIN"/>
    <property type="match status" value="1"/>
</dbReference>
<sequence length="271" mass="29551">MTTQDVRDDTALQQDWQDWHRDHEARRADPHGFLAITGLNFLDDFPQRVPDAPGEWSVADDQVVVQLQPGEHLLLDGEPLEGRHILPVIPERGGLTLISGDTAIEVATRGGLSIVRPRRPDHPLVREYAGTPAFPVSHEWVLPGHYEPFAEPQPTTVGAAVDGLEHVYDAPGRITFEYKGIRHTVLAFPGKDDGLQILFTDATAGRETVDSVRGLSVAAPSATGEVVLDFNRAVNLPCAYTPHATCPLPPAQNRLPFEVRAGEQQPAGAAR</sequence>
<dbReference type="Pfam" id="PF07920">
    <property type="entry name" value="DUF1684"/>
    <property type="match status" value="1"/>
</dbReference>
<proteinExistence type="predicted"/>
<dbReference type="AlphaFoldDB" id="A0A967EHV4"/>
<gene>
    <name evidence="1" type="ORF">G9U51_15535</name>
</gene>
<evidence type="ECO:0000313" key="1">
    <source>
        <dbReference type="EMBL" id="NHN57183.1"/>
    </source>
</evidence>
<reference evidence="1" key="1">
    <citation type="submission" date="2020-03" db="EMBL/GenBank/DDBJ databases">
        <title>Draft sequencing of Calidifontibacter sp. DB0510.</title>
        <authorList>
            <person name="Kim D.-U."/>
        </authorList>
    </citation>
    <scope>NUCLEOTIDE SEQUENCE</scope>
    <source>
        <strain evidence="1">DB0510</strain>
    </source>
</reference>